<dbReference type="PANTHER" id="PTHR43664:SF1">
    <property type="entry name" value="BETA-METHYLMALYL-COA DEHYDRATASE"/>
    <property type="match status" value="1"/>
</dbReference>
<proteinExistence type="predicted"/>
<dbReference type="HOGENOM" id="CLU_094876_3_2_9"/>
<evidence type="ECO:0000313" key="1">
    <source>
        <dbReference type="EMBL" id="ADU31459.1"/>
    </source>
</evidence>
<accession>E6U0L4</accession>
<protein>
    <submittedName>
        <fullName evidence="1">MaoC domain protein dehydratase</fullName>
    </submittedName>
</protein>
<dbReference type="Gene3D" id="3.10.129.10">
    <property type="entry name" value="Hotdog Thioesterase"/>
    <property type="match status" value="1"/>
</dbReference>
<dbReference type="RefSeq" id="WP_013489790.1">
    <property type="nucleotide sequence ID" value="NC_014829.1"/>
</dbReference>
<dbReference type="eggNOG" id="COG2030">
    <property type="taxonomic scope" value="Bacteria"/>
</dbReference>
<organism evidence="1 2">
    <name type="scientific">Evansella cellulosilytica (strain ATCC 21833 / DSM 2522 / FERM P-1141 / JCM 9156 / N-4)</name>
    <name type="common">Bacillus cellulosilyticus</name>
    <dbReference type="NCBI Taxonomy" id="649639"/>
    <lineage>
        <taxon>Bacteria</taxon>
        <taxon>Bacillati</taxon>
        <taxon>Bacillota</taxon>
        <taxon>Bacilli</taxon>
        <taxon>Bacillales</taxon>
        <taxon>Bacillaceae</taxon>
        <taxon>Evansella</taxon>
    </lineage>
</organism>
<evidence type="ECO:0000313" key="2">
    <source>
        <dbReference type="Proteomes" id="UP000001401"/>
    </source>
</evidence>
<dbReference type="AlphaFoldDB" id="E6U0L4"/>
<reference evidence="1" key="1">
    <citation type="submission" date="2010-12" db="EMBL/GenBank/DDBJ databases">
        <title>Complete sequence of Bacillus cellulosilyticus DSM 2522.</title>
        <authorList>
            <consortium name="US DOE Joint Genome Institute"/>
            <person name="Lucas S."/>
            <person name="Copeland A."/>
            <person name="Lapidus A."/>
            <person name="Cheng J.-F."/>
            <person name="Bruce D."/>
            <person name="Goodwin L."/>
            <person name="Pitluck S."/>
            <person name="Chertkov O."/>
            <person name="Detter J.C."/>
            <person name="Han C."/>
            <person name="Tapia R."/>
            <person name="Land M."/>
            <person name="Hauser L."/>
            <person name="Jeffries C."/>
            <person name="Kyrpides N."/>
            <person name="Ivanova N."/>
            <person name="Mikhailova N."/>
            <person name="Brumm P."/>
            <person name="Mead D."/>
            <person name="Woyke T."/>
        </authorList>
    </citation>
    <scope>NUCLEOTIDE SEQUENCE [LARGE SCALE GENOMIC DNA]</scope>
    <source>
        <strain evidence="1">DSM 2522</strain>
    </source>
</reference>
<dbReference type="InterPro" id="IPR052342">
    <property type="entry name" value="MCH/BMMD"/>
</dbReference>
<dbReference type="InterPro" id="IPR029069">
    <property type="entry name" value="HotDog_dom_sf"/>
</dbReference>
<dbReference type="SUPFAM" id="SSF54637">
    <property type="entry name" value="Thioesterase/thiol ester dehydrase-isomerase"/>
    <property type="match status" value="1"/>
</dbReference>
<dbReference type="KEGG" id="bco:Bcell_3217"/>
<dbReference type="STRING" id="649639.Bcell_3217"/>
<gene>
    <name evidence="1" type="ordered locus">Bcell_3217</name>
</gene>
<dbReference type="PANTHER" id="PTHR43664">
    <property type="entry name" value="MONOAMINE OXIDASE-RELATED"/>
    <property type="match status" value="1"/>
</dbReference>
<name>E6U0L4_EVAC2</name>
<keyword evidence="2" id="KW-1185">Reference proteome</keyword>
<dbReference type="EMBL" id="CP002394">
    <property type="protein sequence ID" value="ADU31459.1"/>
    <property type="molecule type" value="Genomic_DNA"/>
</dbReference>
<dbReference type="Proteomes" id="UP000001401">
    <property type="component" value="Chromosome"/>
</dbReference>
<sequence>MFAKKRKLGQLIDQLHIGQTFEMSQAINDKDILLYLGFTDDANPVYIQHDYTARTPYKKPIVPNVMINGIVTTVISMHLPGPGSTINKLNLSYPHPLYHYGTLSLKMKIKEIDHSKHKITIEALGVNEIEEKVLEGEIEVTPPYPWKPMTHDAGNFENF</sequence>